<dbReference type="OrthoDB" id="123524at2"/>
<dbReference type="Proteomes" id="UP000239735">
    <property type="component" value="Unassembled WGS sequence"/>
</dbReference>
<dbReference type="AlphaFoldDB" id="A0A2N9L6C9"/>
<feature type="compositionally biased region" description="Low complexity" evidence="1">
    <location>
        <begin position="93"/>
        <end position="104"/>
    </location>
</feature>
<evidence type="ECO:0000256" key="1">
    <source>
        <dbReference type="SAM" id="MobiDB-lite"/>
    </source>
</evidence>
<gene>
    <name evidence="3" type="ORF">SBA5_170059</name>
</gene>
<evidence type="ECO:0000313" key="4">
    <source>
        <dbReference type="Proteomes" id="UP000239735"/>
    </source>
</evidence>
<keyword evidence="2" id="KW-0812">Transmembrane</keyword>
<feature type="transmembrane region" description="Helical" evidence="2">
    <location>
        <begin position="45"/>
        <end position="64"/>
    </location>
</feature>
<organism evidence="3 4">
    <name type="scientific">Candidatus Sulfuritelmatomonas gaucii</name>
    <dbReference type="NCBI Taxonomy" id="2043161"/>
    <lineage>
        <taxon>Bacteria</taxon>
        <taxon>Pseudomonadati</taxon>
        <taxon>Acidobacteriota</taxon>
        <taxon>Terriglobia</taxon>
        <taxon>Terriglobales</taxon>
        <taxon>Acidobacteriaceae</taxon>
        <taxon>Candidatus Sulfuritelmatomonas</taxon>
    </lineage>
</organism>
<feature type="region of interest" description="Disordered" evidence="1">
    <location>
        <begin position="93"/>
        <end position="137"/>
    </location>
</feature>
<evidence type="ECO:0000313" key="3">
    <source>
        <dbReference type="EMBL" id="SPE18829.1"/>
    </source>
</evidence>
<sequence>MPDLDDLDLLIRSAVATYGDRGPDDDLARRILNHFAAEAAPARRWLPWAIALPIAAGLVALAVLSSSKPSRPGFGKTDQASNSHAPLRAIAGAAPSTAPPSARIQRSKAQLQNRQPRLAEKAARTAPLPKLDVFPTPRPLTSEEKAFAIFAAEAPEPERRSLIEAQRRVDAPLTIAVIQIQPLEPPEPGGN</sequence>
<keyword evidence="2" id="KW-1133">Transmembrane helix</keyword>
<name>A0A2N9L6C9_9BACT</name>
<protein>
    <submittedName>
        <fullName evidence="3">Uncharacterized protein</fullName>
    </submittedName>
</protein>
<keyword evidence="2" id="KW-0472">Membrane</keyword>
<reference evidence="4" key="1">
    <citation type="submission" date="2018-02" db="EMBL/GenBank/DDBJ databases">
        <authorList>
            <person name="Hausmann B."/>
        </authorList>
    </citation>
    <scope>NUCLEOTIDE SEQUENCE [LARGE SCALE GENOMIC DNA]</scope>
    <source>
        <strain evidence="4">Peat soil MAG SbA5</strain>
    </source>
</reference>
<evidence type="ECO:0000256" key="2">
    <source>
        <dbReference type="SAM" id="Phobius"/>
    </source>
</evidence>
<proteinExistence type="predicted"/>
<accession>A0A2N9L6C9</accession>
<dbReference type="EMBL" id="OKRB01000072">
    <property type="protein sequence ID" value="SPE18829.1"/>
    <property type="molecule type" value="Genomic_DNA"/>
</dbReference>